<dbReference type="OrthoDB" id="10017160at2759"/>
<reference evidence="2 3" key="1">
    <citation type="journal article" date="2019" name="Commun. Biol.">
        <title>The bagworm genome reveals a unique fibroin gene that provides high tensile strength.</title>
        <authorList>
            <person name="Kono N."/>
            <person name="Nakamura H."/>
            <person name="Ohtoshi R."/>
            <person name="Tomita M."/>
            <person name="Numata K."/>
            <person name="Arakawa K."/>
        </authorList>
    </citation>
    <scope>NUCLEOTIDE SEQUENCE [LARGE SCALE GENOMIC DNA]</scope>
</reference>
<dbReference type="AlphaFoldDB" id="A0A4C1WG58"/>
<dbReference type="EMBL" id="BGZK01000545">
    <property type="protein sequence ID" value="GBP49482.1"/>
    <property type="molecule type" value="Genomic_DNA"/>
</dbReference>
<accession>A0A4C1WG58</accession>
<dbReference type="Proteomes" id="UP000299102">
    <property type="component" value="Unassembled WGS sequence"/>
</dbReference>
<feature type="domain" description="Mos1 transposase HTH" evidence="1">
    <location>
        <begin position="2"/>
        <end position="50"/>
    </location>
</feature>
<evidence type="ECO:0000259" key="1">
    <source>
        <dbReference type="Pfam" id="PF17906"/>
    </source>
</evidence>
<proteinExistence type="predicted"/>
<name>A0A4C1WG58_EUMVA</name>
<dbReference type="InterPro" id="IPR041426">
    <property type="entry name" value="Mos1_HTH"/>
</dbReference>
<evidence type="ECO:0000313" key="3">
    <source>
        <dbReference type="Proteomes" id="UP000299102"/>
    </source>
</evidence>
<keyword evidence="3" id="KW-1185">Reference proteome</keyword>
<protein>
    <recommendedName>
        <fullName evidence="1">Mos1 transposase HTH domain-containing protein</fullName>
    </recommendedName>
</protein>
<evidence type="ECO:0000313" key="2">
    <source>
        <dbReference type="EMBL" id="GBP49482.1"/>
    </source>
</evidence>
<dbReference type="Pfam" id="PF17906">
    <property type="entry name" value="HTH_48"/>
    <property type="match status" value="1"/>
</dbReference>
<sequence>MRENFRAIIYLNTRRGSSPDERLSKLVDIYDVEALGQTTIDRWYVNFQRGRGSSNAMLSTGLPITAITLENIADVQKIIRDDRHAMYEQIRATIRATARFTHPRPVLVTSNSPRVTPRLVTTEVPYRF</sequence>
<gene>
    <name evidence="2" type="ORF">EVAR_25697_1</name>
</gene>
<comment type="caution">
    <text evidence="2">The sequence shown here is derived from an EMBL/GenBank/DDBJ whole genome shotgun (WGS) entry which is preliminary data.</text>
</comment>
<organism evidence="2 3">
    <name type="scientific">Eumeta variegata</name>
    <name type="common">Bagworm moth</name>
    <name type="synonym">Eumeta japonica</name>
    <dbReference type="NCBI Taxonomy" id="151549"/>
    <lineage>
        <taxon>Eukaryota</taxon>
        <taxon>Metazoa</taxon>
        <taxon>Ecdysozoa</taxon>
        <taxon>Arthropoda</taxon>
        <taxon>Hexapoda</taxon>
        <taxon>Insecta</taxon>
        <taxon>Pterygota</taxon>
        <taxon>Neoptera</taxon>
        <taxon>Endopterygota</taxon>
        <taxon>Lepidoptera</taxon>
        <taxon>Glossata</taxon>
        <taxon>Ditrysia</taxon>
        <taxon>Tineoidea</taxon>
        <taxon>Psychidae</taxon>
        <taxon>Oiketicinae</taxon>
        <taxon>Eumeta</taxon>
    </lineage>
</organism>